<dbReference type="GO" id="GO:0043171">
    <property type="term" value="P:peptide catabolic process"/>
    <property type="evidence" value="ECO:0007669"/>
    <property type="project" value="TreeGrafter"/>
</dbReference>
<dbReference type="Pfam" id="PF01433">
    <property type="entry name" value="Peptidase_M1"/>
    <property type="match status" value="1"/>
</dbReference>
<dbReference type="AlphaFoldDB" id="A0A820NU23"/>
<dbReference type="EMBL" id="CAJOAY010026851">
    <property type="protein sequence ID" value="CAF4393923.1"/>
    <property type="molecule type" value="Genomic_DNA"/>
</dbReference>
<dbReference type="SUPFAM" id="SSF55486">
    <property type="entry name" value="Metalloproteases ('zincins'), catalytic domain"/>
    <property type="match status" value="1"/>
</dbReference>
<feature type="domain" description="Peptidase M1 membrane alanine aminopeptidase" evidence="1">
    <location>
        <begin position="1"/>
        <end position="65"/>
    </location>
</feature>
<feature type="non-terminal residue" evidence="2">
    <location>
        <position position="144"/>
    </location>
</feature>
<dbReference type="PANTHER" id="PTHR11533:SF174">
    <property type="entry name" value="PUROMYCIN-SENSITIVE AMINOPEPTIDASE-RELATED"/>
    <property type="match status" value="1"/>
</dbReference>
<dbReference type="GO" id="GO:0016020">
    <property type="term" value="C:membrane"/>
    <property type="evidence" value="ECO:0007669"/>
    <property type="project" value="TreeGrafter"/>
</dbReference>
<organism evidence="2 3">
    <name type="scientific">Adineta steineri</name>
    <dbReference type="NCBI Taxonomy" id="433720"/>
    <lineage>
        <taxon>Eukaryota</taxon>
        <taxon>Metazoa</taxon>
        <taxon>Spiralia</taxon>
        <taxon>Gnathifera</taxon>
        <taxon>Rotifera</taxon>
        <taxon>Eurotatoria</taxon>
        <taxon>Bdelloidea</taxon>
        <taxon>Adinetida</taxon>
        <taxon>Adinetidae</taxon>
        <taxon>Adineta</taxon>
    </lineage>
</organism>
<dbReference type="GO" id="GO:0070006">
    <property type="term" value="F:metalloaminopeptidase activity"/>
    <property type="evidence" value="ECO:0007669"/>
    <property type="project" value="TreeGrafter"/>
</dbReference>
<dbReference type="PANTHER" id="PTHR11533">
    <property type="entry name" value="PROTEASE M1 ZINC METALLOPROTEASE"/>
    <property type="match status" value="1"/>
</dbReference>
<dbReference type="GO" id="GO:0005737">
    <property type="term" value="C:cytoplasm"/>
    <property type="evidence" value="ECO:0007669"/>
    <property type="project" value="TreeGrafter"/>
</dbReference>
<dbReference type="InterPro" id="IPR014782">
    <property type="entry name" value="Peptidase_M1_dom"/>
</dbReference>
<sequence length="144" mass="16608">DDITYGKGSSVIRLLHAYIGNEAFRRGLSNYLAEYAYKNTITDNLWFHLSKASNRTQLSDVLSTWTKQIGYPLLMVNQEQRGNDRLLTIEQTRFLADGTRDDSLKWKIPIDICTKSNPNSSVFQLYLNGEKKQEFLLKQVPDTE</sequence>
<dbReference type="GO" id="GO:0005615">
    <property type="term" value="C:extracellular space"/>
    <property type="evidence" value="ECO:0007669"/>
    <property type="project" value="TreeGrafter"/>
</dbReference>
<evidence type="ECO:0000313" key="3">
    <source>
        <dbReference type="Proteomes" id="UP000663881"/>
    </source>
</evidence>
<dbReference type="GO" id="GO:0008270">
    <property type="term" value="F:zinc ion binding"/>
    <property type="evidence" value="ECO:0007669"/>
    <property type="project" value="InterPro"/>
</dbReference>
<dbReference type="GO" id="GO:0042277">
    <property type="term" value="F:peptide binding"/>
    <property type="evidence" value="ECO:0007669"/>
    <property type="project" value="TreeGrafter"/>
</dbReference>
<dbReference type="InterPro" id="IPR027268">
    <property type="entry name" value="Peptidase_M4/M1_CTD_sf"/>
</dbReference>
<feature type="non-terminal residue" evidence="2">
    <location>
        <position position="1"/>
    </location>
</feature>
<gene>
    <name evidence="2" type="ORF">OKA104_LOCUS51033</name>
</gene>
<protein>
    <recommendedName>
        <fullName evidence="1">Peptidase M1 membrane alanine aminopeptidase domain-containing protein</fullName>
    </recommendedName>
</protein>
<evidence type="ECO:0000313" key="2">
    <source>
        <dbReference type="EMBL" id="CAF4393923.1"/>
    </source>
</evidence>
<reference evidence="2" key="1">
    <citation type="submission" date="2021-02" db="EMBL/GenBank/DDBJ databases">
        <authorList>
            <person name="Nowell W R."/>
        </authorList>
    </citation>
    <scope>NUCLEOTIDE SEQUENCE</scope>
</reference>
<name>A0A820NU23_9BILA</name>
<evidence type="ECO:0000259" key="1">
    <source>
        <dbReference type="Pfam" id="PF01433"/>
    </source>
</evidence>
<dbReference type="Proteomes" id="UP000663881">
    <property type="component" value="Unassembled WGS sequence"/>
</dbReference>
<accession>A0A820NU23</accession>
<comment type="caution">
    <text evidence="2">The sequence shown here is derived from an EMBL/GenBank/DDBJ whole genome shotgun (WGS) entry which is preliminary data.</text>
</comment>
<dbReference type="Gene3D" id="2.60.40.1910">
    <property type="match status" value="1"/>
</dbReference>
<dbReference type="InterPro" id="IPR050344">
    <property type="entry name" value="Peptidase_M1_aminopeptidases"/>
</dbReference>
<proteinExistence type="predicted"/>
<dbReference type="GO" id="GO:0006508">
    <property type="term" value="P:proteolysis"/>
    <property type="evidence" value="ECO:0007669"/>
    <property type="project" value="TreeGrafter"/>
</dbReference>
<dbReference type="Gene3D" id="1.10.390.10">
    <property type="entry name" value="Neutral Protease Domain 2"/>
    <property type="match status" value="1"/>
</dbReference>